<feature type="transmembrane region" description="Helical" evidence="7">
    <location>
        <begin position="6"/>
        <end position="27"/>
    </location>
</feature>
<evidence type="ECO:0000256" key="7">
    <source>
        <dbReference type="SAM" id="Phobius"/>
    </source>
</evidence>
<evidence type="ECO:0000256" key="2">
    <source>
        <dbReference type="ARBA" id="ARBA00009045"/>
    </source>
</evidence>
<evidence type="ECO:0000313" key="9">
    <source>
        <dbReference type="EMBL" id="AJC73575.1"/>
    </source>
</evidence>
<feature type="transmembrane region" description="Helical" evidence="7">
    <location>
        <begin position="142"/>
        <end position="163"/>
    </location>
</feature>
<keyword evidence="3 7" id="KW-0812">Transmembrane</keyword>
<evidence type="ECO:0000259" key="8">
    <source>
        <dbReference type="Pfam" id="PF01694"/>
    </source>
</evidence>
<proteinExistence type="inferred from homology"/>
<sequence length="229" mass="25286">MRTIKLTHLILFVNVIIMIAMMIARLTSSFRNEAYLLLSFGAQYGPLVARGEWYRTITAIFVHGGILHLLFNSYALFYFGTIVESIYGPEKFVVSYFLSGLVGNVATHLLYYRSVSVGASGAIFGLVGVLFILGFKRDAPFYVRSVTGYALLPMIVFNVVYGFLPGSGINNAAHLGGFFTGILMGYLIKPVPSIYSRKRSVFLAWRAAAIALGVLVVYSFVMLAFRSIV</sequence>
<name>A0A0X1KQI3_9THEM</name>
<evidence type="ECO:0000313" key="10">
    <source>
        <dbReference type="Proteomes" id="UP000077469"/>
    </source>
</evidence>
<feature type="transmembrane region" description="Helical" evidence="7">
    <location>
        <begin position="92"/>
        <end position="111"/>
    </location>
</feature>
<gene>
    <name evidence="9" type="ORF">AJ81_04425</name>
</gene>
<dbReference type="PATRIC" id="fig|1123384.7.peg.866"/>
<comment type="subcellular location">
    <subcellularLocation>
        <location evidence="1">Membrane</location>
        <topology evidence="1">Multi-pass membrane protein</topology>
    </subcellularLocation>
</comment>
<keyword evidence="10" id="KW-1185">Reference proteome</keyword>
<dbReference type="AlphaFoldDB" id="A0A0X1KQI3"/>
<keyword evidence="5 7" id="KW-1133">Transmembrane helix</keyword>
<keyword evidence="4" id="KW-0378">Hydrolase</keyword>
<reference evidence="9 10" key="1">
    <citation type="submission" date="2014-01" db="EMBL/GenBank/DDBJ databases">
        <title>Genome sequencing of Thermotog hypogea.</title>
        <authorList>
            <person name="Zhang X."/>
            <person name="Alvare G."/>
            <person name="Fristensky B."/>
            <person name="Chen L."/>
            <person name="Suen T."/>
            <person name="Chen Q."/>
            <person name="Ma K."/>
        </authorList>
    </citation>
    <scope>NUCLEOTIDE SEQUENCE [LARGE SCALE GENOMIC DNA]</scope>
    <source>
        <strain evidence="9 10">DSM 11164</strain>
    </source>
</reference>
<dbReference type="InterPro" id="IPR050925">
    <property type="entry name" value="Rhomboid_protease_S54"/>
</dbReference>
<protein>
    <submittedName>
        <fullName evidence="9">Rhomboid family protein</fullName>
    </submittedName>
</protein>
<dbReference type="InterPro" id="IPR022764">
    <property type="entry name" value="Peptidase_S54_rhomboid_dom"/>
</dbReference>
<feature type="transmembrane region" description="Helical" evidence="7">
    <location>
        <begin position="117"/>
        <end position="135"/>
    </location>
</feature>
<dbReference type="RefSeq" id="WP_031504785.1">
    <property type="nucleotide sequence ID" value="NC_022795.1"/>
</dbReference>
<keyword evidence="6 7" id="KW-0472">Membrane</keyword>
<dbReference type="EMBL" id="CP007141">
    <property type="protein sequence ID" value="AJC73575.1"/>
    <property type="molecule type" value="Genomic_DNA"/>
</dbReference>
<evidence type="ECO:0000256" key="3">
    <source>
        <dbReference type="ARBA" id="ARBA00022692"/>
    </source>
</evidence>
<accession>A0A0X1KQI3</accession>
<dbReference type="InterPro" id="IPR035952">
    <property type="entry name" value="Rhomboid-like_sf"/>
</dbReference>
<dbReference type="SUPFAM" id="SSF144091">
    <property type="entry name" value="Rhomboid-like"/>
    <property type="match status" value="1"/>
</dbReference>
<dbReference type="GO" id="GO:0004252">
    <property type="term" value="F:serine-type endopeptidase activity"/>
    <property type="evidence" value="ECO:0007669"/>
    <property type="project" value="InterPro"/>
</dbReference>
<comment type="similarity">
    <text evidence="2">Belongs to the peptidase S54 family.</text>
</comment>
<dbReference type="GO" id="GO:0016020">
    <property type="term" value="C:membrane"/>
    <property type="evidence" value="ECO:0007669"/>
    <property type="project" value="UniProtKB-SubCell"/>
</dbReference>
<feature type="transmembrane region" description="Helical" evidence="7">
    <location>
        <begin position="57"/>
        <end position="80"/>
    </location>
</feature>
<evidence type="ECO:0000256" key="5">
    <source>
        <dbReference type="ARBA" id="ARBA00022989"/>
    </source>
</evidence>
<dbReference type="Gene3D" id="1.20.1540.10">
    <property type="entry name" value="Rhomboid-like"/>
    <property type="match status" value="1"/>
</dbReference>
<dbReference type="PANTHER" id="PTHR43731:SF14">
    <property type="entry name" value="PRESENILIN-ASSOCIATED RHOMBOID-LIKE PROTEIN, MITOCHONDRIAL"/>
    <property type="match status" value="1"/>
</dbReference>
<dbReference type="PANTHER" id="PTHR43731">
    <property type="entry name" value="RHOMBOID PROTEASE"/>
    <property type="match status" value="1"/>
</dbReference>
<dbReference type="PaxDb" id="1123384-AJ81_04425"/>
<dbReference type="KEGG" id="phy:AJ81_04425"/>
<dbReference type="Pfam" id="PF01694">
    <property type="entry name" value="Rhomboid"/>
    <property type="match status" value="1"/>
</dbReference>
<feature type="transmembrane region" description="Helical" evidence="7">
    <location>
        <begin position="200"/>
        <end position="225"/>
    </location>
</feature>
<evidence type="ECO:0000256" key="6">
    <source>
        <dbReference type="ARBA" id="ARBA00023136"/>
    </source>
</evidence>
<organism evidence="9 10">
    <name type="scientific">Pseudothermotoga hypogea DSM 11164 = NBRC 106472</name>
    <dbReference type="NCBI Taxonomy" id="1123384"/>
    <lineage>
        <taxon>Bacteria</taxon>
        <taxon>Thermotogati</taxon>
        <taxon>Thermotogota</taxon>
        <taxon>Thermotogae</taxon>
        <taxon>Thermotogales</taxon>
        <taxon>Thermotogaceae</taxon>
        <taxon>Pseudothermotoga</taxon>
    </lineage>
</organism>
<dbReference type="Proteomes" id="UP000077469">
    <property type="component" value="Chromosome"/>
</dbReference>
<feature type="domain" description="Peptidase S54 rhomboid" evidence="8">
    <location>
        <begin position="51"/>
        <end position="188"/>
    </location>
</feature>
<evidence type="ECO:0000256" key="1">
    <source>
        <dbReference type="ARBA" id="ARBA00004141"/>
    </source>
</evidence>
<evidence type="ECO:0000256" key="4">
    <source>
        <dbReference type="ARBA" id="ARBA00022801"/>
    </source>
</evidence>
<feature type="transmembrane region" description="Helical" evidence="7">
    <location>
        <begin position="169"/>
        <end position="188"/>
    </location>
</feature>